<dbReference type="EMBL" id="BJYJ01000048">
    <property type="protein sequence ID" value="GEN78110.1"/>
    <property type="molecule type" value="Genomic_DNA"/>
</dbReference>
<sequence>MFMISCKEEKQQLIMKKKKPEAVEKESRPSEKNDFDILKFLVDEEARQDRNHKTYYKTYTVSFPNDGDPYEVYFDKMASEDLNSDGIMDYIITRTSTGMLGGNANSNSQILYLIMGKDHTVFQKHEILTYAPFSYNILEEIVYRNGKLEATAVKNYRTYFDHQEDSLASAHLSFVYREHNVYEESYLNRCELAKWKNKKVLKNASKHEETIDMHNYTEVINEKYKDSNKEISVELSGCDNLTIVFDGDFKTNDFSEKSVLGKARDFIGFLENNSSLEELGTIASYYRNNALSESYTTIGTLGFNLFTNKEKRKISFRLVVSKETNPNQTENWKITTRAK</sequence>
<reference evidence="1 2" key="1">
    <citation type="submission" date="2019-07" db="EMBL/GenBank/DDBJ databases">
        <title>Whole genome shotgun sequence of Chryseobacterium hagamense NBRC 105253.</title>
        <authorList>
            <person name="Hosoyama A."/>
            <person name="Uohara A."/>
            <person name="Ohji S."/>
            <person name="Ichikawa N."/>
        </authorList>
    </citation>
    <scope>NUCLEOTIDE SEQUENCE [LARGE SCALE GENOMIC DNA]</scope>
    <source>
        <strain evidence="1 2">NBRC 105253</strain>
    </source>
</reference>
<dbReference type="Proteomes" id="UP000321863">
    <property type="component" value="Unassembled WGS sequence"/>
</dbReference>
<accession>A0A511YSD4</accession>
<protein>
    <submittedName>
        <fullName evidence="1">Uncharacterized protein</fullName>
    </submittedName>
</protein>
<dbReference type="AlphaFoldDB" id="A0A511YSD4"/>
<organism evidence="1 2">
    <name type="scientific">Chryseobacterium hagamense</name>
    <dbReference type="NCBI Taxonomy" id="395935"/>
    <lineage>
        <taxon>Bacteria</taxon>
        <taxon>Pseudomonadati</taxon>
        <taxon>Bacteroidota</taxon>
        <taxon>Flavobacteriia</taxon>
        <taxon>Flavobacteriales</taxon>
        <taxon>Weeksellaceae</taxon>
        <taxon>Chryseobacterium group</taxon>
        <taxon>Chryseobacterium</taxon>
    </lineage>
</organism>
<gene>
    <name evidence="1" type="ORF">CHA01nite_38500</name>
</gene>
<evidence type="ECO:0000313" key="1">
    <source>
        <dbReference type="EMBL" id="GEN78110.1"/>
    </source>
</evidence>
<evidence type="ECO:0000313" key="2">
    <source>
        <dbReference type="Proteomes" id="UP000321863"/>
    </source>
</evidence>
<name>A0A511YSD4_9FLAO</name>
<comment type="caution">
    <text evidence="1">The sequence shown here is derived from an EMBL/GenBank/DDBJ whole genome shotgun (WGS) entry which is preliminary data.</text>
</comment>
<keyword evidence="2" id="KW-1185">Reference proteome</keyword>
<proteinExistence type="predicted"/>